<reference evidence="2 4" key="1">
    <citation type="journal article" date="2002" name="Science">
        <title>The genome sequence of the malaria mosquito Anopheles gambiae.</title>
        <authorList>
            <person name="Holt R.A."/>
            <person name="Subramanian G.M."/>
            <person name="Halpern A."/>
            <person name="Sutton G.G."/>
            <person name="Charlab R."/>
            <person name="Nusskern D.R."/>
            <person name="Wincker P."/>
            <person name="Clark A.G."/>
            <person name="Ribeiro J.M."/>
            <person name="Wides R."/>
            <person name="Salzberg S.L."/>
            <person name="Loftus B."/>
            <person name="Yandell M."/>
            <person name="Majoros W.H."/>
            <person name="Rusch D.B."/>
            <person name="Lai Z."/>
            <person name="Kraft C.L."/>
            <person name="Abril J.F."/>
            <person name="Anthouard V."/>
            <person name="Arensburger P."/>
            <person name="Atkinson P.W."/>
            <person name="Baden H."/>
            <person name="de Berardinis V."/>
            <person name="Baldwin D."/>
            <person name="Benes V."/>
            <person name="Biedler J."/>
            <person name="Blass C."/>
            <person name="Bolanos R."/>
            <person name="Boscus D."/>
            <person name="Barnstead M."/>
            <person name="Cai S."/>
            <person name="Center A."/>
            <person name="Chaturverdi K."/>
            <person name="Christophides G.K."/>
            <person name="Chrystal M.A."/>
            <person name="Clamp M."/>
            <person name="Cravchik A."/>
            <person name="Curwen V."/>
            <person name="Dana A."/>
            <person name="Delcher A."/>
            <person name="Dew I."/>
            <person name="Evans C.A."/>
            <person name="Flanigan M."/>
            <person name="Grundschober-Freimoser A."/>
            <person name="Friedli L."/>
            <person name="Gu Z."/>
            <person name="Guan P."/>
            <person name="Guigo R."/>
            <person name="Hillenmeyer M.E."/>
            <person name="Hladun S.L."/>
            <person name="Hogan J.R."/>
            <person name="Hong Y.S."/>
            <person name="Hoover J."/>
            <person name="Jaillon O."/>
            <person name="Ke Z."/>
            <person name="Kodira C."/>
            <person name="Kokoza E."/>
            <person name="Koutsos A."/>
            <person name="Letunic I."/>
            <person name="Levitsky A."/>
            <person name="Liang Y."/>
            <person name="Lin J.J."/>
            <person name="Lobo N.F."/>
            <person name="Lopez J.R."/>
            <person name="Malek J.A."/>
            <person name="McIntosh T.C."/>
            <person name="Meister S."/>
            <person name="Miller J."/>
            <person name="Mobarry C."/>
            <person name="Mongin E."/>
            <person name="Murphy S.D."/>
            <person name="O'Brochta D.A."/>
            <person name="Pfannkoch C."/>
            <person name="Qi R."/>
            <person name="Regier M.A."/>
            <person name="Remington K."/>
            <person name="Shao H."/>
            <person name="Sharakhova M.V."/>
            <person name="Sitter C.D."/>
            <person name="Shetty J."/>
            <person name="Smith T.J."/>
            <person name="Strong R."/>
            <person name="Sun J."/>
            <person name="Thomasova D."/>
            <person name="Ton L.Q."/>
            <person name="Topalis P."/>
            <person name="Tu Z."/>
            <person name="Unger M.F."/>
            <person name="Walenz B."/>
            <person name="Wang A."/>
            <person name="Wang J."/>
            <person name="Wang M."/>
            <person name="Wang X."/>
            <person name="Woodford K.J."/>
            <person name="Wortman J.R."/>
            <person name="Wu M."/>
            <person name="Yao A."/>
            <person name="Zdobnov E.M."/>
            <person name="Zhang H."/>
            <person name="Zhao Q."/>
            <person name="Zhao S."/>
            <person name="Zhu S.C."/>
            <person name="Zhimulev I."/>
            <person name="Coluzzi M."/>
            <person name="della Torre A."/>
            <person name="Roth C.W."/>
            <person name="Louis C."/>
            <person name="Kalush F."/>
            <person name="Mural R.J."/>
            <person name="Myers E.W."/>
            <person name="Adams M.D."/>
            <person name="Smith H.O."/>
            <person name="Broder S."/>
            <person name="Gardner M.J."/>
            <person name="Fraser C.M."/>
            <person name="Birney E."/>
            <person name="Bork P."/>
            <person name="Brey P.T."/>
            <person name="Venter J.C."/>
            <person name="Weissenbach J."/>
            <person name="Kafatos F.C."/>
            <person name="Collins F.H."/>
            <person name="Hoffman S.L."/>
        </authorList>
    </citation>
    <scope>NUCLEOTIDE SEQUENCE [LARGE SCALE GENOMIC DNA]</scope>
    <source>
        <strain evidence="2 4">PEST</strain>
    </source>
</reference>
<reference evidence="2 3" key="3">
    <citation type="journal article" date="2004" name="Trends Parasitol.">
        <title>The Anopheles gambiae genome: an update.</title>
        <authorList>
            <person name="Mongin E."/>
            <person name="Louis C."/>
            <person name="Holt R.A."/>
            <person name="Birney E."/>
            <person name="Collins F.H."/>
        </authorList>
    </citation>
    <scope>NUCLEOTIDE SEQUENCE</scope>
    <source>
        <strain evidence="2 3">PEST</strain>
    </source>
</reference>
<dbReference type="HOGENOM" id="CLU_204802_0_0_1"/>
<dbReference type="Proteomes" id="UP000007062">
    <property type="component" value="Chromosome 3R"/>
</dbReference>
<evidence type="ECO:0000313" key="2">
    <source>
        <dbReference type="EMBL" id="EAA05807.2"/>
    </source>
</evidence>
<protein>
    <submittedName>
        <fullName evidence="2">AGAP009360-PA</fullName>
    </submittedName>
</protein>
<evidence type="ECO:0000313" key="3">
    <source>
        <dbReference type="EnsemblMetazoa" id="AGAP009360-PA"/>
    </source>
</evidence>
<reference evidence="2" key="2">
    <citation type="submission" date="2002-03" db="EMBL/GenBank/DDBJ databases">
        <authorList>
            <consortium name="The Anopheles Genome Sequencing Consortium"/>
        </authorList>
    </citation>
    <scope>NUCLEOTIDE SEQUENCE</scope>
    <source>
        <strain evidence="2">PEST</strain>
    </source>
</reference>
<reference evidence="2" key="4">
    <citation type="journal article" date="2007" name="Genome Biol.">
        <title>Update of the Anopheles gambiae PEST genome assembly.</title>
        <authorList>
            <person name="Sharakhova M.V."/>
            <person name="Hammond M.P."/>
            <person name="Lobo N.F."/>
            <person name="Krzywinski J."/>
            <person name="Unger M.F."/>
            <person name="Hillenmeyer M.E."/>
            <person name="Bruggner R.V."/>
            <person name="Birney E."/>
            <person name="Collins F.H."/>
        </authorList>
    </citation>
    <scope>NUCLEOTIDE SEQUENCE</scope>
    <source>
        <strain evidence="2">PEST</strain>
    </source>
</reference>
<reference evidence="3" key="6">
    <citation type="submission" date="2021-01" db="UniProtKB">
        <authorList>
            <consortium name="EnsemblMetazoa"/>
        </authorList>
    </citation>
    <scope>IDENTIFICATION</scope>
    <source>
        <strain evidence="3">PEST</strain>
    </source>
</reference>
<dbReference type="AlphaFoldDB" id="Q7QGE0"/>
<keyword evidence="4" id="KW-1185">Reference proteome</keyword>
<dbReference type="EMBL" id="AAAB01008835">
    <property type="protein sequence ID" value="EAA05807.2"/>
    <property type="molecule type" value="Genomic_DNA"/>
</dbReference>
<accession>Q7QGE0</accession>
<organism evidence="2">
    <name type="scientific">Anopheles gambiae</name>
    <name type="common">African malaria mosquito</name>
    <dbReference type="NCBI Taxonomy" id="7165"/>
    <lineage>
        <taxon>Eukaryota</taxon>
        <taxon>Metazoa</taxon>
        <taxon>Ecdysozoa</taxon>
        <taxon>Arthropoda</taxon>
        <taxon>Hexapoda</taxon>
        <taxon>Insecta</taxon>
        <taxon>Pterygota</taxon>
        <taxon>Neoptera</taxon>
        <taxon>Endopterygota</taxon>
        <taxon>Diptera</taxon>
        <taxon>Nematocera</taxon>
        <taxon>Culicoidea</taxon>
        <taxon>Culicidae</taxon>
        <taxon>Anophelinae</taxon>
        <taxon>Anopheles</taxon>
    </lineage>
</organism>
<gene>
    <name evidence="2" type="ORF">AgaP_AGAP009360</name>
</gene>
<reference evidence="2" key="5">
    <citation type="submission" date="2011-05" db="EMBL/GenBank/DDBJ databases">
        <authorList>
            <consortium name="VectorBase"/>
        </authorList>
    </citation>
    <scope>NUCLEOTIDE SEQUENCE</scope>
    <source>
        <strain evidence="2">PEST</strain>
    </source>
</reference>
<proteinExistence type="predicted"/>
<feature type="chain" id="PRO_5014588495" evidence="1">
    <location>
        <begin position="23"/>
        <end position="68"/>
    </location>
</feature>
<evidence type="ECO:0000313" key="4">
    <source>
        <dbReference type="Proteomes" id="UP000007062"/>
    </source>
</evidence>
<dbReference type="VEuPathDB" id="VectorBase:AGAP009360"/>
<dbReference type="PaxDb" id="7165-AGAP009360-PA"/>
<keyword evidence="1" id="KW-0732">Signal</keyword>
<feature type="signal peptide" evidence="1">
    <location>
        <begin position="1"/>
        <end position="22"/>
    </location>
</feature>
<dbReference type="EnsemblMetazoa" id="AGAP009360-RA">
    <property type="protein sequence ID" value="AGAP009360-PA"/>
    <property type="gene ID" value="AGAP009360"/>
</dbReference>
<name>Q7QGE0_ANOGA</name>
<sequence length="68" mass="7619">MKLLFHLLLIVLIVATCFTCEAVTAPSQVVKREAMRQCVMWEGKLMCPTVLDSWRIIPLLSAIATITT</sequence>
<evidence type="ECO:0000256" key="1">
    <source>
        <dbReference type="SAM" id="SignalP"/>
    </source>
</evidence>